<dbReference type="EC" id="7.1.1.1" evidence="4 16"/>
<sequence length="465" mass="48477">MSENFAAFAYLVSGVLFIMALRGLSHPTTSRQGNMYGMIGMAIAIVTTLLLAQPSFSGFVMIIAGLAIGGGAGAYIARKIAMTSMPQLVAGFHSLVGLAAVLVAAAALYSPHAFGIGEVGEIHAQALIEMSLGVAIGAITFTGSIIAFLKLDGRMSGKPIMLPMRHVINAALGIGIVVLIGVLVFTESYTVFWLIVLLSLILGVLIIVPIGGADMPVVVSMLNSYSGWAAAGIGFTLGNLALIITGALVGSSGAILSYIMCKGMNRSFISVILGGFGGETAAAGGDDIDRTVKMGSADDAAFLMANASKVIIVPGYGMAVAQAQHATRELADKLKENGVEVKYAIHPVAGRMPGHMNVLLAEANVPYDEVFELEDINSEFAQADVAYVIGANDVTNPAARDDKTSPIYGMPILDVDKAQTCLFVKRSLGSGYAGIDNTLFYKDGTMMLLGDAKKMTDDIVKAIDH</sequence>
<evidence type="ECO:0000256" key="5">
    <source>
        <dbReference type="ARBA" id="ARBA00014581"/>
    </source>
</evidence>
<dbReference type="SUPFAM" id="SSF52467">
    <property type="entry name" value="DHS-like NAD/FAD-binding domain"/>
    <property type="match status" value="1"/>
</dbReference>
<evidence type="ECO:0000313" key="20">
    <source>
        <dbReference type="Proteomes" id="UP000004291"/>
    </source>
</evidence>
<evidence type="ECO:0000256" key="15">
    <source>
        <dbReference type="ARBA" id="ARBA00066047"/>
    </source>
</evidence>
<comment type="caution">
    <text evidence="19">The sequence shown here is derived from an EMBL/GenBank/DDBJ whole genome shotgun (WGS) entry which is preliminary data.</text>
</comment>
<dbReference type="InterPro" id="IPR034300">
    <property type="entry name" value="PNTB-like"/>
</dbReference>
<evidence type="ECO:0000256" key="17">
    <source>
        <dbReference type="SAM" id="Phobius"/>
    </source>
</evidence>
<dbReference type="HOGENOM" id="CLU_007866_4_0_5"/>
<keyword evidence="9 16" id="KW-0521">NADP</keyword>
<keyword evidence="10 16" id="KW-1278">Translocase</keyword>
<evidence type="ECO:0000313" key="19">
    <source>
        <dbReference type="EMBL" id="EDQ34477.1"/>
    </source>
</evidence>
<accession>A9D1Q6</accession>
<evidence type="ECO:0000256" key="12">
    <source>
        <dbReference type="ARBA" id="ARBA00023027"/>
    </source>
</evidence>
<dbReference type="InterPro" id="IPR012136">
    <property type="entry name" value="NADH_DH_b"/>
</dbReference>
<evidence type="ECO:0000256" key="8">
    <source>
        <dbReference type="ARBA" id="ARBA00022692"/>
    </source>
</evidence>
<keyword evidence="8 17" id="KW-0812">Transmembrane</keyword>
<dbReference type="RefSeq" id="WP_007198917.1">
    <property type="nucleotide sequence ID" value="NZ_CM002917.1"/>
</dbReference>
<feature type="transmembrane region" description="Helical" evidence="17">
    <location>
        <begin position="130"/>
        <end position="151"/>
    </location>
</feature>
<dbReference type="PANTHER" id="PTHR44758:SF1">
    <property type="entry name" value="NAD(P) TRANSHYDROGENASE SUBUNIT BETA"/>
    <property type="match status" value="1"/>
</dbReference>
<comment type="function">
    <text evidence="1 16">The transhydrogenation between NADH and NADP is coupled to respiration and ATP hydrolysis and functions as a proton pump across the membrane.</text>
</comment>
<feature type="transmembrane region" description="Helical" evidence="17">
    <location>
        <begin position="6"/>
        <end position="24"/>
    </location>
</feature>
<feature type="domain" description="NADP transhydrogenase beta-like" evidence="18">
    <location>
        <begin position="8"/>
        <end position="461"/>
    </location>
</feature>
<dbReference type="FunFam" id="3.40.50.1220:FF:000002">
    <property type="entry name" value="NAD(P) transhydrogenase subunit beta"/>
    <property type="match status" value="1"/>
</dbReference>
<dbReference type="PANTHER" id="PTHR44758">
    <property type="entry name" value="NAD(P) TRANSHYDROGENASE SUBUNIT BETA"/>
    <property type="match status" value="1"/>
</dbReference>
<evidence type="ECO:0000256" key="9">
    <source>
        <dbReference type="ARBA" id="ARBA00022857"/>
    </source>
</evidence>
<evidence type="ECO:0000256" key="13">
    <source>
        <dbReference type="ARBA" id="ARBA00023136"/>
    </source>
</evidence>
<evidence type="ECO:0000256" key="6">
    <source>
        <dbReference type="ARBA" id="ARBA00022475"/>
    </source>
</evidence>
<dbReference type="OrthoDB" id="9763786at2"/>
<dbReference type="Pfam" id="PF02233">
    <property type="entry name" value="PNTB"/>
    <property type="match status" value="1"/>
</dbReference>
<dbReference type="eggNOG" id="COG1282">
    <property type="taxonomic scope" value="Bacteria"/>
</dbReference>
<evidence type="ECO:0000256" key="16">
    <source>
        <dbReference type="PIRNR" id="PIRNR000204"/>
    </source>
</evidence>
<feature type="transmembrane region" description="Helical" evidence="17">
    <location>
        <begin position="167"/>
        <end position="185"/>
    </location>
</feature>
<keyword evidence="6 16" id="KW-1003">Cell membrane</keyword>
<evidence type="ECO:0000259" key="18">
    <source>
        <dbReference type="Pfam" id="PF02233"/>
    </source>
</evidence>
<comment type="catalytic activity">
    <reaction evidence="14 16">
        <text>NAD(+) + NADPH + H(+)(in) = NADH + NADP(+) + H(+)(out)</text>
        <dbReference type="Rhea" id="RHEA:47992"/>
        <dbReference type="ChEBI" id="CHEBI:15378"/>
        <dbReference type="ChEBI" id="CHEBI:57540"/>
        <dbReference type="ChEBI" id="CHEBI:57783"/>
        <dbReference type="ChEBI" id="CHEBI:57945"/>
        <dbReference type="ChEBI" id="CHEBI:58349"/>
        <dbReference type="EC" id="7.1.1.1"/>
    </reaction>
</comment>
<proteinExistence type="inferred from homology"/>
<comment type="similarity">
    <text evidence="3 16">Belongs to the PNT beta subunit family.</text>
</comment>
<protein>
    <recommendedName>
        <fullName evidence="5 16">NAD(P) transhydrogenase subunit beta</fullName>
        <ecNumber evidence="4 16">7.1.1.1</ecNumber>
    </recommendedName>
    <alternativeName>
        <fullName evidence="16">Nicotinamide nucleotide transhydrogenase subunit beta</fullName>
    </alternativeName>
</protein>
<dbReference type="PIRSF" id="PIRSF000204">
    <property type="entry name" value="PNTB"/>
    <property type="match status" value="1"/>
</dbReference>
<evidence type="ECO:0000256" key="11">
    <source>
        <dbReference type="ARBA" id="ARBA00022989"/>
    </source>
</evidence>
<evidence type="ECO:0000256" key="3">
    <source>
        <dbReference type="ARBA" id="ARBA00007919"/>
    </source>
</evidence>
<dbReference type="Proteomes" id="UP000004291">
    <property type="component" value="Chromosome"/>
</dbReference>
<dbReference type="AlphaFoldDB" id="A9D1Q6"/>
<evidence type="ECO:0000256" key="2">
    <source>
        <dbReference type="ARBA" id="ARBA00004429"/>
    </source>
</evidence>
<reference evidence="19 20" key="2">
    <citation type="submission" date="2012-06" db="EMBL/GenBank/DDBJ databases">
        <authorList>
            <person name="Fiebig A."/>
        </authorList>
    </citation>
    <scope>NUCLEOTIDE SEQUENCE [LARGE SCALE GENOMIC DNA]</scope>
    <source>
        <strain evidence="19 20">DFL-43</strain>
    </source>
</reference>
<feature type="transmembrane region" description="Helical" evidence="17">
    <location>
        <begin position="58"/>
        <end position="77"/>
    </location>
</feature>
<evidence type="ECO:0000256" key="7">
    <source>
        <dbReference type="ARBA" id="ARBA00022519"/>
    </source>
</evidence>
<dbReference type="GO" id="GO:0008750">
    <property type="term" value="F:proton-translocating NAD(P)+ transhydrogenase activity"/>
    <property type="evidence" value="ECO:0007669"/>
    <property type="project" value="UniProtKB-EC"/>
</dbReference>
<dbReference type="EMBL" id="ABIA03000004">
    <property type="protein sequence ID" value="EDQ34477.1"/>
    <property type="molecule type" value="Genomic_DNA"/>
</dbReference>
<reference evidence="19 20" key="1">
    <citation type="submission" date="2007-10" db="EMBL/GenBank/DDBJ databases">
        <authorList>
            <person name="Wagner-Dobler I."/>
            <person name="Ferriera S."/>
            <person name="Johnson J."/>
            <person name="Kravitz S."/>
            <person name="Beeson K."/>
            <person name="Sutton G."/>
            <person name="Rogers Y.-H."/>
            <person name="Friedman R."/>
            <person name="Frazier M."/>
            <person name="Venter J.C."/>
        </authorList>
    </citation>
    <scope>NUCLEOTIDE SEQUENCE [LARGE SCALE GENOMIC DNA]</scope>
    <source>
        <strain evidence="19 20">DFL-43</strain>
    </source>
</reference>
<feature type="transmembrane region" description="Helical" evidence="17">
    <location>
        <begin position="89"/>
        <end position="110"/>
    </location>
</feature>
<name>A9D1Q6_HOEPD</name>
<keyword evidence="19" id="KW-0560">Oxidoreductase</keyword>
<dbReference type="GO" id="GO:0005886">
    <property type="term" value="C:plasma membrane"/>
    <property type="evidence" value="ECO:0007669"/>
    <property type="project" value="UniProtKB-SubCell"/>
</dbReference>
<evidence type="ECO:0000256" key="4">
    <source>
        <dbReference type="ARBA" id="ARBA00012943"/>
    </source>
</evidence>
<keyword evidence="7 16" id="KW-0997">Cell inner membrane</keyword>
<evidence type="ECO:0000256" key="14">
    <source>
        <dbReference type="ARBA" id="ARBA00048202"/>
    </source>
</evidence>
<dbReference type="GO" id="GO:0050661">
    <property type="term" value="F:NADP binding"/>
    <property type="evidence" value="ECO:0007669"/>
    <property type="project" value="InterPro"/>
</dbReference>
<feature type="transmembrane region" description="Helical" evidence="17">
    <location>
        <begin position="36"/>
        <end position="52"/>
    </location>
</feature>
<evidence type="ECO:0000256" key="10">
    <source>
        <dbReference type="ARBA" id="ARBA00022967"/>
    </source>
</evidence>
<evidence type="ECO:0000256" key="1">
    <source>
        <dbReference type="ARBA" id="ARBA00003943"/>
    </source>
</evidence>
<dbReference type="InterPro" id="IPR029035">
    <property type="entry name" value="DHS-like_NAD/FAD-binding_dom"/>
</dbReference>
<keyword evidence="13 16" id="KW-0472">Membrane</keyword>
<feature type="transmembrane region" description="Helical" evidence="17">
    <location>
        <begin position="191"/>
        <end position="210"/>
    </location>
</feature>
<keyword evidence="20" id="KW-1185">Reference proteome</keyword>
<keyword evidence="11 17" id="KW-1133">Transmembrane helix</keyword>
<organism evidence="19 20">
    <name type="scientific">Hoeflea phototrophica (strain DSM 17068 / NCIMB 14078 / DFL-43)</name>
    <dbReference type="NCBI Taxonomy" id="411684"/>
    <lineage>
        <taxon>Bacteria</taxon>
        <taxon>Pseudomonadati</taxon>
        <taxon>Pseudomonadota</taxon>
        <taxon>Alphaproteobacteria</taxon>
        <taxon>Hyphomicrobiales</taxon>
        <taxon>Rhizobiaceae</taxon>
        <taxon>Hoeflea</taxon>
    </lineage>
</organism>
<comment type="subunit">
    <text evidence="15">Complex of an alpha and a beta chain; in Rhodospirillum, the alpha chain seems to be made of two subunits.</text>
</comment>
<dbReference type="STRING" id="411684.HPDFL43_15807"/>
<gene>
    <name evidence="19" type="ORF">HPDFL43_15807</name>
</gene>
<dbReference type="Gene3D" id="3.40.50.1220">
    <property type="entry name" value="TPP-binding domain"/>
    <property type="match status" value="1"/>
</dbReference>
<keyword evidence="12 16" id="KW-0520">NAD</keyword>
<dbReference type="GO" id="GO:0016491">
    <property type="term" value="F:oxidoreductase activity"/>
    <property type="evidence" value="ECO:0007669"/>
    <property type="project" value="UniProtKB-KW"/>
</dbReference>
<comment type="subcellular location">
    <subcellularLocation>
        <location evidence="2">Cell inner membrane</location>
        <topology evidence="2">Multi-pass membrane protein</topology>
    </subcellularLocation>
</comment>